<dbReference type="GeneID" id="30197457"/>
<proteinExistence type="predicted"/>
<evidence type="ECO:0000313" key="2">
    <source>
        <dbReference type="Proteomes" id="UP000094819"/>
    </source>
</evidence>
<dbReference type="AlphaFoldDB" id="A0A1E3HFT1"/>
<comment type="caution">
    <text evidence="1">The sequence shown here is derived from an EMBL/GenBank/DDBJ whole genome shotgun (WGS) entry which is preliminary data.</text>
</comment>
<reference evidence="1 2" key="1">
    <citation type="submission" date="2016-06" db="EMBL/GenBank/DDBJ databases">
        <title>Evolution of pathogenesis and genome organization in the Tremellales.</title>
        <authorList>
            <person name="Cuomo C."/>
            <person name="Litvintseva A."/>
            <person name="Heitman J."/>
            <person name="Chen Y."/>
            <person name="Sun S."/>
            <person name="Springer D."/>
            <person name="Dromer F."/>
            <person name="Young S."/>
            <person name="Zeng Q."/>
            <person name="Chapman S."/>
            <person name="Gujja S."/>
            <person name="Saif S."/>
            <person name="Birren B."/>
        </authorList>
    </citation>
    <scope>NUCLEOTIDE SEQUENCE [LARGE SCALE GENOMIC DNA]</scope>
    <source>
        <strain evidence="1 2">CBS 7118</strain>
    </source>
</reference>
<gene>
    <name evidence="1" type="ORF">L198_08246</name>
</gene>
<accession>A0A1E3HFT1</accession>
<keyword evidence="2" id="KW-1185">Reference proteome</keyword>
<sequence>MPTPTPSSTVGEERQEQIKKFCQFDVRRQLLEIHLMQHASLQRDEADQAQEAIDLVPTYVDEVMASAMLPAYKDKKLQTYIIDMIERLNPGTIPAAATTAYTVVQKAIRQRLTNRRHSVLTTIKGSINKKTNLWSLAAEILPEGNQRTSAVLGRVAMLRGLAQEFADQEETAAVAESEKAKKAVTFWDFVDPKLKGFYEEGRWTAMAK</sequence>
<dbReference type="RefSeq" id="XP_019027816.1">
    <property type="nucleotide sequence ID" value="XM_019180215.1"/>
</dbReference>
<dbReference type="Proteomes" id="UP000094819">
    <property type="component" value="Unassembled WGS sequence"/>
</dbReference>
<dbReference type="EMBL" id="AWGH01000060">
    <property type="protein sequence ID" value="ODN74281.1"/>
    <property type="molecule type" value="Genomic_DNA"/>
</dbReference>
<organism evidence="1 2">
    <name type="scientific">Cryptococcus wingfieldii CBS 7118</name>
    <dbReference type="NCBI Taxonomy" id="1295528"/>
    <lineage>
        <taxon>Eukaryota</taxon>
        <taxon>Fungi</taxon>
        <taxon>Dikarya</taxon>
        <taxon>Basidiomycota</taxon>
        <taxon>Agaricomycotina</taxon>
        <taxon>Tremellomycetes</taxon>
        <taxon>Tremellales</taxon>
        <taxon>Cryptococcaceae</taxon>
        <taxon>Cryptococcus</taxon>
    </lineage>
</organism>
<name>A0A1E3HFT1_9TREE</name>
<protein>
    <submittedName>
        <fullName evidence="1">Uncharacterized protein</fullName>
    </submittedName>
</protein>
<dbReference type="OrthoDB" id="10581266at2759"/>
<evidence type="ECO:0000313" key="1">
    <source>
        <dbReference type="EMBL" id="ODN74281.1"/>
    </source>
</evidence>